<accession>A0ABV2LVP7</accession>
<comment type="caution">
    <text evidence="2">The sequence shown here is derived from an EMBL/GenBank/DDBJ whole genome shotgun (WGS) entry which is preliminary data.</text>
</comment>
<dbReference type="RefSeq" id="WP_354507985.1">
    <property type="nucleotide sequence ID" value="NZ_JBEPMO010000005.1"/>
</dbReference>
<organism evidence="2 3">
    <name type="scientific">Moheibacter stercoris</name>
    <dbReference type="NCBI Taxonomy" id="1628251"/>
    <lineage>
        <taxon>Bacteria</taxon>
        <taxon>Pseudomonadati</taxon>
        <taxon>Bacteroidota</taxon>
        <taxon>Flavobacteriia</taxon>
        <taxon>Flavobacteriales</taxon>
        <taxon>Weeksellaceae</taxon>
        <taxon>Moheibacter</taxon>
    </lineage>
</organism>
<feature type="signal peptide" evidence="1">
    <location>
        <begin position="1"/>
        <end position="24"/>
    </location>
</feature>
<dbReference type="Proteomes" id="UP001549146">
    <property type="component" value="Unassembled WGS sequence"/>
</dbReference>
<proteinExistence type="predicted"/>
<protein>
    <recommendedName>
        <fullName evidence="4">Lipoprotein</fullName>
    </recommendedName>
</protein>
<dbReference type="EMBL" id="JBEPMO010000005">
    <property type="protein sequence ID" value="MET3731583.1"/>
    <property type="molecule type" value="Genomic_DNA"/>
</dbReference>
<reference evidence="2 3" key="1">
    <citation type="submission" date="2024-06" db="EMBL/GenBank/DDBJ databases">
        <title>Genomic Encyclopedia of Type Strains, Phase IV (KMG-IV): sequencing the most valuable type-strain genomes for metagenomic binning, comparative biology and taxonomic classification.</title>
        <authorList>
            <person name="Goeker M."/>
        </authorList>
    </citation>
    <scope>NUCLEOTIDE SEQUENCE [LARGE SCALE GENOMIC DNA]</scope>
    <source>
        <strain evidence="2 3">DSM 29388</strain>
    </source>
</reference>
<keyword evidence="1" id="KW-0732">Signal</keyword>
<evidence type="ECO:0000256" key="1">
    <source>
        <dbReference type="SAM" id="SignalP"/>
    </source>
</evidence>
<sequence length="317" mass="37158">MRCFYKLPSLLLLFLLFVACNFNSENYNFINKPGIISSDDAVAIIHYNNGLVELTDAQLEYITYVNRNLKLIETGLVKSNEPILISKITDVFYFNIKELSDVNKELPRSVFDKSQIEYFEKNVQLMNQTFEDVRMRYQILENYILNQEYLADKGIEGVSQLKALQKVIDVYFDMSDLVMDRIVDLSNEAEKEVIKDHPLKDFIYAMQESSDLVSFFVDRAVDRSNLYEEDKAVYKQLLVELKIHHKKIAEMDQNVFKEFSEKRIFFEGYLGALNDFIILGEKVTKQTNISGNFSNEQINELLISEEFLRNFYNDFVD</sequence>
<evidence type="ECO:0000313" key="3">
    <source>
        <dbReference type="Proteomes" id="UP001549146"/>
    </source>
</evidence>
<name>A0ABV2LVP7_9FLAO</name>
<dbReference type="PROSITE" id="PS51257">
    <property type="entry name" value="PROKAR_LIPOPROTEIN"/>
    <property type="match status" value="1"/>
</dbReference>
<evidence type="ECO:0008006" key="4">
    <source>
        <dbReference type="Google" id="ProtNLM"/>
    </source>
</evidence>
<evidence type="ECO:0000313" key="2">
    <source>
        <dbReference type="EMBL" id="MET3731583.1"/>
    </source>
</evidence>
<feature type="chain" id="PRO_5046671465" description="Lipoprotein" evidence="1">
    <location>
        <begin position="25"/>
        <end position="317"/>
    </location>
</feature>
<gene>
    <name evidence="2" type="ORF">ABID46_001157</name>
</gene>
<dbReference type="Gene3D" id="1.20.120.930">
    <property type="entry name" value="Uncharacterised protein PF12889, N-terminal DUF3829"/>
    <property type="match status" value="1"/>
</dbReference>
<keyword evidence="3" id="KW-1185">Reference proteome</keyword>